<sequence length="996" mass="111737">TVPDGLEHEKPVSGDGFMEVMAAADAVSKPLFRKMMVSGSLSRESDRPVTLMIPDACFSFAGFRESEGLVGDDNEQYNMSKENRVQTKPSRPMISFLILTSIHDRLSQFLFPHSLGNDLDQLITSVPGTEHIIRRRDLASFCRTNDLSDPVIKLIVKEANSVPRAQGLIVNTFEELDSLILKHMRKLCSNIYTIGPLHTLHKAQVTANTTPPSQETTFSNSVWKEDRTCLSWLDKHDLKSVIYVSIGSLATMTVEQLLEVWYGVVNSGKPFLWVRRPGSITGEYDESRVPSELLERTKEIGCIVEWAPQEDVLAHPAIGGFLTHSGWNSTIESIAEGVPMVCWPYFVDQQVNSRFVAEVWKMGVDMKDTCDRLLVEKAVRDIMDSKHNVYTQSADTWANLAKESISKMGSSAVHLGRFKSWENYQCRPTKPPKLDINVKSPTTTVAATETCGGYLAEDDPTRTKPSRLTSLLLASRLLHTTSVLQSPYNPSKQESNSSISIQNNMDQQKNTIEPHVLIFPLPFQGPVNCSLKLAELLCLSGIHVTFLNTEHIHRPLLRHTQVLSRFNRYPNFKFETVPDGLEHEKPVSGDRFMEVMDAVDAVSKPLFREMVVSGRLSRESDRPVTVMILDALYSFAVEIAIEMSIPVICVDTISPCCLWTSYFSLPALIEAGDVPFKGNDLDQLITSVPGTEHIIRKRDLYSSFRTYDLSISDIDLIAKEARTIPQAQGLILNTFEELDSVVLPHMRKLCPNIYTIGPLHSLHKTKLMANTKLPSQETTYSNSVWKEDKSCMTWLDKHDAKTVIYVSIGSLATMTVEQLLEIWYGVVNSGKPFLWVRRPGSITGGYDESRVPVELLKRTKEIGFIVEWAPQEDVLAHPAIGVFLTHCGWNSTIESIVEGVPMVCWPYHADQQMNSRFVAEVWKTGVDIKDTCDRLFVEKAVRDIMDSKDNAISQSTNIWASLAKDSITKTGSSSIHLGRLIDDILVMSSTWTTSRM</sequence>
<protein>
    <submittedName>
        <fullName evidence="3">Uncharacterized protein</fullName>
    </submittedName>
</protein>
<feature type="non-terminal residue" evidence="3">
    <location>
        <position position="1"/>
    </location>
</feature>
<dbReference type="PANTHER" id="PTHR11926:SF1392">
    <property type="entry name" value="GLYCOSYLTRANSFERASE"/>
    <property type="match status" value="1"/>
</dbReference>
<comment type="similarity">
    <text evidence="1">Belongs to the UDP-glycosyltransferase family.</text>
</comment>
<gene>
    <name evidence="3" type="ORF">M8C21_002107</name>
</gene>
<dbReference type="GO" id="GO:0080044">
    <property type="term" value="F:quercetin 7-O-glucosyltransferase activity"/>
    <property type="evidence" value="ECO:0007669"/>
    <property type="project" value="TreeGrafter"/>
</dbReference>
<dbReference type="GO" id="GO:0080043">
    <property type="term" value="F:quercetin 3-O-glucosyltransferase activity"/>
    <property type="evidence" value="ECO:0007669"/>
    <property type="project" value="TreeGrafter"/>
</dbReference>
<reference evidence="3" key="1">
    <citation type="submission" date="2022-06" db="EMBL/GenBank/DDBJ databases">
        <title>Uncovering the hologenomic basis of an extraordinary plant invasion.</title>
        <authorList>
            <person name="Bieker V.C."/>
            <person name="Martin M.D."/>
            <person name="Gilbert T."/>
            <person name="Hodgins K."/>
            <person name="Battlay P."/>
            <person name="Petersen B."/>
            <person name="Wilson J."/>
        </authorList>
    </citation>
    <scope>NUCLEOTIDE SEQUENCE</scope>
    <source>
        <strain evidence="3">AA19_3_7</strain>
        <tissue evidence="3">Leaf</tissue>
    </source>
</reference>
<evidence type="ECO:0000256" key="1">
    <source>
        <dbReference type="ARBA" id="ARBA00009995"/>
    </source>
</evidence>
<keyword evidence="4" id="KW-1185">Reference proteome</keyword>
<dbReference type="InterPro" id="IPR035595">
    <property type="entry name" value="UDP_glycos_trans_CS"/>
</dbReference>
<accession>A0AAD5GRF6</accession>
<organism evidence="3 4">
    <name type="scientific">Ambrosia artemisiifolia</name>
    <name type="common">Common ragweed</name>
    <dbReference type="NCBI Taxonomy" id="4212"/>
    <lineage>
        <taxon>Eukaryota</taxon>
        <taxon>Viridiplantae</taxon>
        <taxon>Streptophyta</taxon>
        <taxon>Embryophyta</taxon>
        <taxon>Tracheophyta</taxon>
        <taxon>Spermatophyta</taxon>
        <taxon>Magnoliopsida</taxon>
        <taxon>eudicotyledons</taxon>
        <taxon>Gunneridae</taxon>
        <taxon>Pentapetalae</taxon>
        <taxon>asterids</taxon>
        <taxon>campanulids</taxon>
        <taxon>Asterales</taxon>
        <taxon>Asteraceae</taxon>
        <taxon>Asteroideae</taxon>
        <taxon>Heliantheae alliance</taxon>
        <taxon>Heliantheae</taxon>
        <taxon>Ambrosia</taxon>
    </lineage>
</organism>
<evidence type="ECO:0000313" key="3">
    <source>
        <dbReference type="EMBL" id="KAI7749771.1"/>
    </source>
</evidence>
<dbReference type="EMBL" id="JAMZMK010006278">
    <property type="protein sequence ID" value="KAI7749771.1"/>
    <property type="molecule type" value="Genomic_DNA"/>
</dbReference>
<dbReference type="Gene3D" id="3.40.50.2000">
    <property type="entry name" value="Glycogen Phosphorylase B"/>
    <property type="match status" value="4"/>
</dbReference>
<dbReference type="SUPFAM" id="SSF53756">
    <property type="entry name" value="UDP-Glycosyltransferase/glycogen phosphorylase"/>
    <property type="match status" value="2"/>
</dbReference>
<proteinExistence type="inferred from homology"/>
<dbReference type="CDD" id="cd03784">
    <property type="entry name" value="GT1_Gtf-like"/>
    <property type="match status" value="2"/>
</dbReference>
<name>A0AAD5GRF6_AMBAR</name>
<dbReference type="PANTHER" id="PTHR11926">
    <property type="entry name" value="GLUCOSYL/GLUCURONOSYL TRANSFERASES"/>
    <property type="match status" value="1"/>
</dbReference>
<dbReference type="Proteomes" id="UP001206925">
    <property type="component" value="Unassembled WGS sequence"/>
</dbReference>
<comment type="caution">
    <text evidence="3">The sequence shown here is derived from an EMBL/GenBank/DDBJ whole genome shotgun (WGS) entry which is preliminary data.</text>
</comment>
<dbReference type="AlphaFoldDB" id="A0AAD5GRF6"/>
<dbReference type="Pfam" id="PF00201">
    <property type="entry name" value="UDPGT"/>
    <property type="match status" value="2"/>
</dbReference>
<evidence type="ECO:0000256" key="2">
    <source>
        <dbReference type="ARBA" id="ARBA00022679"/>
    </source>
</evidence>
<keyword evidence="2" id="KW-0808">Transferase</keyword>
<dbReference type="PROSITE" id="PS00375">
    <property type="entry name" value="UDPGT"/>
    <property type="match status" value="2"/>
</dbReference>
<evidence type="ECO:0000313" key="4">
    <source>
        <dbReference type="Proteomes" id="UP001206925"/>
    </source>
</evidence>
<dbReference type="FunFam" id="3.40.50.2000:FF:000040">
    <property type="entry name" value="UDP-glycosyltransferase 76C1"/>
    <property type="match status" value="2"/>
</dbReference>
<dbReference type="InterPro" id="IPR002213">
    <property type="entry name" value="UDP_glucos_trans"/>
</dbReference>